<organism evidence="1">
    <name type="scientific">Trichophyton rubrum CBS 288.86</name>
    <dbReference type="NCBI Taxonomy" id="1215330"/>
    <lineage>
        <taxon>Eukaryota</taxon>
        <taxon>Fungi</taxon>
        <taxon>Dikarya</taxon>
        <taxon>Ascomycota</taxon>
        <taxon>Pezizomycotina</taxon>
        <taxon>Eurotiomycetes</taxon>
        <taxon>Eurotiomycetidae</taxon>
        <taxon>Onygenales</taxon>
        <taxon>Arthrodermataceae</taxon>
        <taxon>Trichophyton</taxon>
    </lineage>
</organism>
<gene>
    <name evidence="1" type="ORF">H103_08300</name>
</gene>
<sequence>MSLCKRLLGYFEDAMHGVSPEQFQLAWYWSEDLASLTHLTIESIIFPRDWFSLLVCGCGSVPSQLNLHGGAQLMQGKPIRNAWKGDRNPMSLDLSERAIGQTLGSDAAAKRQTEH</sequence>
<name>A0A022VPD2_TRIRU</name>
<evidence type="ECO:0000313" key="1">
    <source>
        <dbReference type="EMBL" id="EZF47950.1"/>
    </source>
</evidence>
<accession>A0A022VPD2</accession>
<dbReference type="EMBL" id="KK207937">
    <property type="protein sequence ID" value="EZF47950.1"/>
    <property type="molecule type" value="Genomic_DNA"/>
</dbReference>
<dbReference type="HOGENOM" id="CLU_2225102_0_0_1"/>
<proteinExistence type="predicted"/>
<protein>
    <submittedName>
        <fullName evidence="1">Uncharacterized protein</fullName>
    </submittedName>
</protein>
<reference evidence="1" key="1">
    <citation type="submission" date="2014-02" db="EMBL/GenBank/DDBJ databases">
        <title>The Genome Sequence of Trichophyton rubrum (morphotype fischeri) CBS 288.86.</title>
        <authorList>
            <consortium name="The Broad Institute Genomics Platform"/>
            <person name="Cuomo C.A."/>
            <person name="White T.C."/>
            <person name="Graser Y."/>
            <person name="Martinez-Rossi N."/>
            <person name="Heitman J."/>
            <person name="Young S.K."/>
            <person name="Zeng Q."/>
            <person name="Gargeya S."/>
            <person name="Abouelleil A."/>
            <person name="Alvarado L."/>
            <person name="Chapman S.B."/>
            <person name="Gainer-Dewar J."/>
            <person name="Goldberg J."/>
            <person name="Griggs A."/>
            <person name="Gujja S."/>
            <person name="Hansen M."/>
            <person name="Howarth C."/>
            <person name="Imamovic A."/>
            <person name="Larimer J."/>
            <person name="Martinez D."/>
            <person name="Murphy C."/>
            <person name="Pearson M.D."/>
            <person name="Persinoti G."/>
            <person name="Poon T."/>
            <person name="Priest M."/>
            <person name="Roberts A.D."/>
            <person name="Saif S."/>
            <person name="Shea T.D."/>
            <person name="Sykes S.N."/>
            <person name="Wortman J."/>
            <person name="Nusbaum C."/>
            <person name="Birren B."/>
        </authorList>
    </citation>
    <scope>NUCLEOTIDE SEQUENCE [LARGE SCALE GENOMIC DNA]</scope>
    <source>
        <strain evidence="1">CBS 288.86</strain>
    </source>
</reference>
<dbReference type="AlphaFoldDB" id="A0A022VPD2"/>
<dbReference type="Proteomes" id="UP000023758">
    <property type="component" value="Unassembled WGS sequence"/>
</dbReference>